<dbReference type="Pfam" id="PF01074">
    <property type="entry name" value="Glyco_hydro_38N"/>
    <property type="match status" value="1"/>
</dbReference>
<keyword evidence="5" id="KW-1185">Reference proteome</keyword>
<dbReference type="InterPro" id="IPR037094">
    <property type="entry name" value="Glyco_hydro_38_cen_sf"/>
</dbReference>
<dbReference type="GO" id="GO:0006013">
    <property type="term" value="P:mannose metabolic process"/>
    <property type="evidence" value="ECO:0007669"/>
    <property type="project" value="InterPro"/>
</dbReference>
<dbReference type="InterPro" id="IPR050843">
    <property type="entry name" value="Glycosyl_Hydrlase_38"/>
</dbReference>
<dbReference type="InterPro" id="IPR011330">
    <property type="entry name" value="Glyco_hydro/deAcase_b/a-brl"/>
</dbReference>
<dbReference type="InterPro" id="IPR027291">
    <property type="entry name" value="Glyco_hydro_38_N_sf"/>
</dbReference>
<dbReference type="SUPFAM" id="SSF88688">
    <property type="entry name" value="Families 57/38 glycoside transferase middle domain"/>
    <property type="match status" value="1"/>
</dbReference>
<dbReference type="InterPro" id="IPR000602">
    <property type="entry name" value="Glyco_hydro_38_N"/>
</dbReference>
<dbReference type="EMBL" id="OC916548">
    <property type="protein sequence ID" value="CAD7644562.1"/>
    <property type="molecule type" value="Genomic_DNA"/>
</dbReference>
<reference evidence="4" key="1">
    <citation type="submission" date="2020-11" db="EMBL/GenBank/DDBJ databases">
        <authorList>
            <person name="Tran Van P."/>
        </authorList>
    </citation>
    <scope>NUCLEOTIDE SEQUENCE</scope>
</reference>
<dbReference type="SUPFAM" id="SSF88713">
    <property type="entry name" value="Glycoside hydrolase/deacetylase"/>
    <property type="match status" value="1"/>
</dbReference>
<keyword evidence="1" id="KW-0378">Hydrolase</keyword>
<evidence type="ECO:0000256" key="2">
    <source>
        <dbReference type="ARBA" id="ARBA00023295"/>
    </source>
</evidence>
<name>A0A7R9LMX1_9ACAR</name>
<evidence type="ECO:0000256" key="1">
    <source>
        <dbReference type="ARBA" id="ARBA00022801"/>
    </source>
</evidence>
<organism evidence="4">
    <name type="scientific">Oppiella nova</name>
    <dbReference type="NCBI Taxonomy" id="334625"/>
    <lineage>
        <taxon>Eukaryota</taxon>
        <taxon>Metazoa</taxon>
        <taxon>Ecdysozoa</taxon>
        <taxon>Arthropoda</taxon>
        <taxon>Chelicerata</taxon>
        <taxon>Arachnida</taxon>
        <taxon>Acari</taxon>
        <taxon>Acariformes</taxon>
        <taxon>Sarcoptiformes</taxon>
        <taxon>Oribatida</taxon>
        <taxon>Brachypylina</taxon>
        <taxon>Oppioidea</taxon>
        <taxon>Oppiidae</taxon>
        <taxon>Oppiella</taxon>
    </lineage>
</organism>
<dbReference type="GO" id="GO:0005764">
    <property type="term" value="C:lysosome"/>
    <property type="evidence" value="ECO:0007669"/>
    <property type="project" value="TreeGrafter"/>
</dbReference>
<dbReference type="Gene3D" id="3.20.110.10">
    <property type="entry name" value="Glycoside hydrolase 38, N terminal domain"/>
    <property type="match status" value="1"/>
</dbReference>
<feature type="non-terminal residue" evidence="4">
    <location>
        <position position="1"/>
    </location>
</feature>
<evidence type="ECO:0000259" key="3">
    <source>
        <dbReference type="SMART" id="SM00872"/>
    </source>
</evidence>
<dbReference type="Proteomes" id="UP000728032">
    <property type="component" value="Unassembled WGS sequence"/>
</dbReference>
<sequence length="452" mass="51786">MDRMVKETKARHPEVNLMYSTPNYYMIAVNGLNVTFKERAVTTCPFGLTISLSLWDGVSGKCGYDACPQSDPKKLNIHLIAHSHDDVGWLKTADGYYDDSVHLIITNVVKELEKNAERKFTQVEIYFFKRWWSVQTDERRDVVRKLVAEGRLVFTNGGWTVNDEGAAHYNNIIDQMTLGLKFINQTFGQCAHPKVSWQIDPFGASLEMPSLYAQMGFDAHVVNRGPSIDKGEYIWDASRDLNTKIFTTVLHAHYEPPKGYDFENNNNSITDQNVEQKVREFIDIAKNYSKDYGNTNQVLMTMGMDFRYKTANTWFENMERMLKEAKARHPEVNMMYSTPNCYIKALNGLNRTFAERSVDYLSYWVGYYSNRPALKYQDRITNNMLQASKQLSVLARLDPLNTRAYMDEASNEVAVMTHHDAITGTSPQATADDYTSRLQSGYAASKRVIQKA</sequence>
<accession>A0A7R9LMX1</accession>
<feature type="domain" description="Glycoside hydrolase family 38 central" evidence="3">
    <location>
        <begin position="362"/>
        <end position="438"/>
    </location>
</feature>
<dbReference type="InterPro" id="IPR015341">
    <property type="entry name" value="Glyco_hydro_38_cen"/>
</dbReference>
<dbReference type="PANTHER" id="PTHR11607:SF3">
    <property type="entry name" value="LYSOSOMAL ALPHA-MANNOSIDASE"/>
    <property type="match status" value="1"/>
</dbReference>
<evidence type="ECO:0000313" key="4">
    <source>
        <dbReference type="EMBL" id="CAD7644562.1"/>
    </source>
</evidence>
<dbReference type="AlphaFoldDB" id="A0A7R9LMX1"/>
<dbReference type="Pfam" id="PF09261">
    <property type="entry name" value="Alpha-mann_mid"/>
    <property type="match status" value="1"/>
</dbReference>
<dbReference type="OrthoDB" id="6513338at2759"/>
<evidence type="ECO:0000313" key="5">
    <source>
        <dbReference type="Proteomes" id="UP000728032"/>
    </source>
</evidence>
<gene>
    <name evidence="4" type="ORF">ONB1V03_LOCUS4741</name>
</gene>
<dbReference type="GO" id="GO:0004559">
    <property type="term" value="F:alpha-mannosidase activity"/>
    <property type="evidence" value="ECO:0007669"/>
    <property type="project" value="InterPro"/>
</dbReference>
<proteinExistence type="predicted"/>
<dbReference type="InterPro" id="IPR028995">
    <property type="entry name" value="Glyco_hydro_57/38_cen_sf"/>
</dbReference>
<keyword evidence="2" id="KW-0326">Glycosidase</keyword>
<dbReference type="Gene3D" id="1.20.1270.50">
    <property type="entry name" value="Glycoside hydrolase family 38, central domain"/>
    <property type="match status" value="1"/>
</dbReference>
<protein>
    <recommendedName>
        <fullName evidence="3">Glycoside hydrolase family 38 central domain-containing protein</fullName>
    </recommendedName>
</protein>
<dbReference type="SMART" id="SM00872">
    <property type="entry name" value="Alpha-mann_mid"/>
    <property type="match status" value="1"/>
</dbReference>
<dbReference type="PANTHER" id="PTHR11607">
    <property type="entry name" value="ALPHA-MANNOSIDASE"/>
    <property type="match status" value="1"/>
</dbReference>
<dbReference type="EMBL" id="CAJPVJ010001723">
    <property type="protein sequence ID" value="CAG2165195.1"/>
    <property type="molecule type" value="Genomic_DNA"/>
</dbReference>